<dbReference type="GeneID" id="115726866"/>
<proteinExistence type="predicted"/>
<dbReference type="OrthoDB" id="738796at2759"/>
<dbReference type="PANTHER" id="PTHR33544">
    <property type="entry name" value="DUF4005 DOMAIN-CONTAINING PROTEIN-RELATED"/>
    <property type="match status" value="1"/>
</dbReference>
<dbReference type="KEGG" id="rarg:115726866"/>
<evidence type="ECO:0000313" key="2">
    <source>
        <dbReference type="RefSeq" id="XP_030512795.1"/>
    </source>
</evidence>
<evidence type="ECO:0000313" key="1">
    <source>
        <dbReference type="Proteomes" id="UP000827889"/>
    </source>
</evidence>
<sequence length="168" mass="18823">MTMALKRNHFDFNLSLEHQLGHWTLGLSFFLDLEARIGWPLGLEIMNLRLRLFESLQSATVDPRSFRAPSTCFSSLSSSALDTESSASFFQDSSVSLGRLIGIRPSNSQRFYLPDSNSIRHEEPATRLVRGSLSEKTKGRRADVTRGICVPLLLSILVRITPSKSKPK</sequence>
<organism evidence="1 2">
    <name type="scientific">Rhodamnia argentea</name>
    <dbReference type="NCBI Taxonomy" id="178133"/>
    <lineage>
        <taxon>Eukaryota</taxon>
        <taxon>Viridiplantae</taxon>
        <taxon>Streptophyta</taxon>
        <taxon>Embryophyta</taxon>
        <taxon>Tracheophyta</taxon>
        <taxon>Spermatophyta</taxon>
        <taxon>Magnoliopsida</taxon>
        <taxon>eudicotyledons</taxon>
        <taxon>Gunneridae</taxon>
        <taxon>Pentapetalae</taxon>
        <taxon>rosids</taxon>
        <taxon>malvids</taxon>
        <taxon>Myrtales</taxon>
        <taxon>Myrtaceae</taxon>
        <taxon>Myrtoideae</taxon>
        <taxon>Myrteae</taxon>
        <taxon>Australasian group</taxon>
        <taxon>Rhodamnia</taxon>
    </lineage>
</organism>
<dbReference type="PANTHER" id="PTHR33544:SF14">
    <property type="entry name" value="PROTEIN, PUTATIVE-RELATED"/>
    <property type="match status" value="1"/>
</dbReference>
<gene>
    <name evidence="2" type="primary">LOC115726866</name>
</gene>
<accession>A0A8B8MQC8</accession>
<keyword evidence="1" id="KW-1185">Reference proteome</keyword>
<dbReference type="RefSeq" id="XP_030512795.1">
    <property type="nucleotide sequence ID" value="XM_030656935.2"/>
</dbReference>
<dbReference type="InterPro" id="IPR040344">
    <property type="entry name" value="At3g17950-like"/>
</dbReference>
<dbReference type="AlphaFoldDB" id="A0A8B8MQC8"/>
<dbReference type="Proteomes" id="UP000827889">
    <property type="component" value="Chromosome 3"/>
</dbReference>
<protein>
    <submittedName>
        <fullName evidence="2">Uncharacterized protein LOC115726866 isoform X1</fullName>
    </submittedName>
</protein>
<reference evidence="2" key="1">
    <citation type="submission" date="2025-08" db="UniProtKB">
        <authorList>
            <consortium name="RefSeq"/>
        </authorList>
    </citation>
    <scope>IDENTIFICATION</scope>
    <source>
        <tissue evidence="2">Leaf</tissue>
    </source>
</reference>
<name>A0A8B8MQC8_9MYRT</name>